<dbReference type="PANTHER" id="PTHR42852:SF17">
    <property type="entry name" value="THIOREDOXIN-LIKE PROTEIN HI_1115"/>
    <property type="match status" value="1"/>
</dbReference>
<dbReference type="InterPro" id="IPR013766">
    <property type="entry name" value="Thioredoxin_domain"/>
</dbReference>
<dbReference type="PROSITE" id="PS51352">
    <property type="entry name" value="THIOREDOXIN_2"/>
    <property type="match status" value="1"/>
</dbReference>
<gene>
    <name evidence="4" type="ORF">LCGC14_0513150</name>
</gene>
<dbReference type="InterPro" id="IPR050553">
    <property type="entry name" value="Thioredoxin_ResA/DsbE_sf"/>
</dbReference>
<dbReference type="GO" id="GO:0030313">
    <property type="term" value="C:cell envelope"/>
    <property type="evidence" value="ECO:0007669"/>
    <property type="project" value="UniProtKB-SubCell"/>
</dbReference>
<protein>
    <recommendedName>
        <fullName evidence="3">Thioredoxin domain-containing protein</fullName>
    </recommendedName>
</protein>
<dbReference type="InterPro" id="IPR017937">
    <property type="entry name" value="Thioredoxin_CS"/>
</dbReference>
<dbReference type="GO" id="GO:0016491">
    <property type="term" value="F:oxidoreductase activity"/>
    <property type="evidence" value="ECO:0007669"/>
    <property type="project" value="InterPro"/>
</dbReference>
<comment type="subcellular location">
    <subcellularLocation>
        <location evidence="1">Cell envelope</location>
    </subcellularLocation>
</comment>
<evidence type="ECO:0000256" key="2">
    <source>
        <dbReference type="ARBA" id="ARBA00022748"/>
    </source>
</evidence>
<evidence type="ECO:0000259" key="3">
    <source>
        <dbReference type="PROSITE" id="PS51352"/>
    </source>
</evidence>
<evidence type="ECO:0000256" key="1">
    <source>
        <dbReference type="ARBA" id="ARBA00004196"/>
    </source>
</evidence>
<dbReference type="AlphaFoldDB" id="A0A0F9UM89"/>
<name>A0A0F9UM89_9ZZZZ</name>
<organism evidence="4">
    <name type="scientific">marine sediment metagenome</name>
    <dbReference type="NCBI Taxonomy" id="412755"/>
    <lineage>
        <taxon>unclassified sequences</taxon>
        <taxon>metagenomes</taxon>
        <taxon>ecological metagenomes</taxon>
    </lineage>
</organism>
<accession>A0A0F9UM89</accession>
<reference evidence="4" key="1">
    <citation type="journal article" date="2015" name="Nature">
        <title>Complex archaea that bridge the gap between prokaryotes and eukaryotes.</title>
        <authorList>
            <person name="Spang A."/>
            <person name="Saw J.H."/>
            <person name="Jorgensen S.L."/>
            <person name="Zaremba-Niedzwiedzka K."/>
            <person name="Martijn J."/>
            <person name="Lind A.E."/>
            <person name="van Eijk R."/>
            <person name="Schleper C."/>
            <person name="Guy L."/>
            <person name="Ettema T.J."/>
        </authorList>
    </citation>
    <scope>NUCLEOTIDE SEQUENCE</scope>
</reference>
<dbReference type="CDD" id="cd02966">
    <property type="entry name" value="TlpA_like_family"/>
    <property type="match status" value="1"/>
</dbReference>
<dbReference type="SUPFAM" id="SSF52833">
    <property type="entry name" value="Thioredoxin-like"/>
    <property type="match status" value="1"/>
</dbReference>
<sequence length="210" mass="23568">MDNKKKNKAMKKTWIQYGTFAVVAITLYATGLHTEVIGFAQRGLLATGLMNPDVAEIAQARNDESNDNTALISNLDKADYNLKLIDKDGKTRSLEEFKGKVIFLNFWATWCPPCVAEMPSIDKLHEEMGDDVAFVMLSFDDDFEKAKAFDKRKGYDLPIYAPASNLPAMFQSSALPTTYIIDAEGNLAFTHKGMADYNDPEFKEFLNNLK</sequence>
<comment type="caution">
    <text evidence="4">The sequence shown here is derived from an EMBL/GenBank/DDBJ whole genome shotgun (WGS) entry which is preliminary data.</text>
</comment>
<dbReference type="Pfam" id="PF08534">
    <property type="entry name" value="Redoxin"/>
    <property type="match status" value="1"/>
</dbReference>
<dbReference type="InterPro" id="IPR036249">
    <property type="entry name" value="Thioredoxin-like_sf"/>
</dbReference>
<feature type="domain" description="Thioredoxin" evidence="3">
    <location>
        <begin position="45"/>
        <end position="210"/>
    </location>
</feature>
<proteinExistence type="predicted"/>
<dbReference type="PROSITE" id="PS00194">
    <property type="entry name" value="THIOREDOXIN_1"/>
    <property type="match status" value="1"/>
</dbReference>
<dbReference type="PANTHER" id="PTHR42852">
    <property type="entry name" value="THIOL:DISULFIDE INTERCHANGE PROTEIN DSBE"/>
    <property type="match status" value="1"/>
</dbReference>
<dbReference type="Gene3D" id="3.40.30.10">
    <property type="entry name" value="Glutaredoxin"/>
    <property type="match status" value="1"/>
</dbReference>
<keyword evidence="2" id="KW-0201">Cytochrome c-type biogenesis</keyword>
<evidence type="ECO:0000313" key="4">
    <source>
        <dbReference type="EMBL" id="KKN62301.1"/>
    </source>
</evidence>
<dbReference type="GO" id="GO:0017004">
    <property type="term" value="P:cytochrome complex assembly"/>
    <property type="evidence" value="ECO:0007669"/>
    <property type="project" value="UniProtKB-KW"/>
</dbReference>
<dbReference type="InterPro" id="IPR013740">
    <property type="entry name" value="Redoxin"/>
</dbReference>
<dbReference type="EMBL" id="LAZR01000629">
    <property type="protein sequence ID" value="KKN62301.1"/>
    <property type="molecule type" value="Genomic_DNA"/>
</dbReference>